<dbReference type="EMBL" id="JAKWBI020000135">
    <property type="protein sequence ID" value="KAJ2901853.1"/>
    <property type="molecule type" value="Genomic_DNA"/>
</dbReference>
<dbReference type="Gene3D" id="3.40.1170.60">
    <property type="match status" value="1"/>
</dbReference>
<evidence type="ECO:0000256" key="9">
    <source>
        <dbReference type="ARBA" id="ARBA00023204"/>
    </source>
</evidence>
<dbReference type="AlphaFoldDB" id="A0AAD5WT70"/>
<keyword evidence="7" id="KW-0862">Zinc</keyword>
<dbReference type="PIRSF" id="PIRSF036603">
    <property type="entry name" value="DPol_eta"/>
    <property type="match status" value="1"/>
</dbReference>
<dbReference type="PANTHER" id="PTHR45873">
    <property type="entry name" value="DNA POLYMERASE ETA"/>
    <property type="match status" value="1"/>
</dbReference>
<organism evidence="17 18">
    <name type="scientific">Zalerion maritima</name>
    <dbReference type="NCBI Taxonomy" id="339359"/>
    <lineage>
        <taxon>Eukaryota</taxon>
        <taxon>Fungi</taxon>
        <taxon>Dikarya</taxon>
        <taxon>Ascomycota</taxon>
        <taxon>Pezizomycotina</taxon>
        <taxon>Sordariomycetes</taxon>
        <taxon>Lulworthiomycetidae</taxon>
        <taxon>Lulworthiales</taxon>
        <taxon>Lulworthiaceae</taxon>
        <taxon>Zalerion</taxon>
    </lineage>
</organism>
<dbReference type="GO" id="GO:0006281">
    <property type="term" value="P:DNA repair"/>
    <property type="evidence" value="ECO:0007669"/>
    <property type="project" value="UniProtKB-KW"/>
</dbReference>
<evidence type="ECO:0000256" key="12">
    <source>
        <dbReference type="PROSITE-ProRule" id="PRU00042"/>
    </source>
</evidence>
<feature type="region of interest" description="Disordered" evidence="13">
    <location>
        <begin position="630"/>
        <end position="659"/>
    </location>
</feature>
<dbReference type="GO" id="GO:0007064">
    <property type="term" value="P:mitotic sister chromatid cohesion"/>
    <property type="evidence" value="ECO:0007669"/>
    <property type="project" value="UniProtKB-ARBA"/>
</dbReference>
<evidence type="ECO:0000256" key="2">
    <source>
        <dbReference type="ARBA" id="ARBA00004173"/>
    </source>
</evidence>
<evidence type="ECO:0000256" key="5">
    <source>
        <dbReference type="ARBA" id="ARBA00022763"/>
    </source>
</evidence>
<name>A0AAD5WT70_9PEZI</name>
<dbReference type="Gene3D" id="3.30.70.270">
    <property type="match status" value="1"/>
</dbReference>
<feature type="domain" description="C2H2-type" evidence="14">
    <location>
        <begin position="585"/>
        <end position="612"/>
    </location>
</feature>
<evidence type="ECO:0000256" key="11">
    <source>
        <dbReference type="ARBA" id="ARBA00044975"/>
    </source>
</evidence>
<dbReference type="FunFam" id="1.10.150.20:FF:000014">
    <property type="entry name" value="Polymerase (DNA directed), eta"/>
    <property type="match status" value="1"/>
</dbReference>
<keyword evidence="9" id="KW-0234">DNA repair</keyword>
<dbReference type="InterPro" id="IPR017961">
    <property type="entry name" value="DNA_pol_Y-fam_little_finger"/>
</dbReference>
<dbReference type="SUPFAM" id="SSF100879">
    <property type="entry name" value="Lesion bypass DNA polymerase (Y-family), little finger domain"/>
    <property type="match status" value="1"/>
</dbReference>
<dbReference type="Proteomes" id="UP001201980">
    <property type="component" value="Unassembled WGS sequence"/>
</dbReference>
<keyword evidence="3" id="KW-0808">Transferase</keyword>
<comment type="caution">
    <text evidence="17">The sequence shown here is derived from an EMBL/GenBank/DDBJ whole genome shotgun (WGS) entry which is preliminary data.</text>
</comment>
<dbReference type="GO" id="GO:0042276">
    <property type="term" value="P:error-prone translesion synthesis"/>
    <property type="evidence" value="ECO:0007669"/>
    <property type="project" value="TreeGrafter"/>
</dbReference>
<keyword evidence="8" id="KW-0496">Mitochondrion</keyword>
<feature type="domain" description="UmuC" evidence="15">
    <location>
        <begin position="42"/>
        <end position="304"/>
    </location>
</feature>
<keyword evidence="18" id="KW-1185">Reference proteome</keyword>
<dbReference type="InterPro" id="IPR043128">
    <property type="entry name" value="Rev_trsase/Diguanyl_cyclase"/>
</dbReference>
<dbReference type="InterPro" id="IPR052230">
    <property type="entry name" value="DNA_polymerase_eta"/>
</dbReference>
<dbReference type="Pfam" id="PF18439">
    <property type="entry name" value="zf_UBZ"/>
    <property type="match status" value="1"/>
</dbReference>
<dbReference type="InterPro" id="IPR013087">
    <property type="entry name" value="Znf_C2H2_type"/>
</dbReference>
<dbReference type="Gene3D" id="3.30.1490.100">
    <property type="entry name" value="DNA polymerase, Y-family, little finger domain"/>
    <property type="match status" value="1"/>
</dbReference>
<dbReference type="Gene3D" id="1.10.150.20">
    <property type="entry name" value="5' to 3' exonuclease, C-terminal subdomain"/>
    <property type="match status" value="1"/>
</dbReference>
<dbReference type="GO" id="GO:0005634">
    <property type="term" value="C:nucleus"/>
    <property type="evidence" value="ECO:0007669"/>
    <property type="project" value="UniProtKB-SubCell"/>
</dbReference>
<feature type="domain" description="UBZ3-type" evidence="16">
    <location>
        <begin position="580"/>
        <end position="615"/>
    </location>
</feature>
<keyword evidence="6 12" id="KW-0863">Zinc-finger</keyword>
<sequence length="659" mass="72872">MSTSPPRFFRDSSPGLQEASKFTYRHLSQMASSSTSTPLRIIAHIDLDAFYAQCEMVRLGVPNDKPLAVQQWAGLIAVNYPAREYGISRMTNVHEAKKLCPDLIAQHVASWREGEDKWAYHPDAFANMATHKVALDPYRLQSRKILALIKDFLPSNLQKVEKASIDEVFIDLSAQVHAVLLERNPELCGAPPNSDPMARLPRPSVIALDWKADCLVDLDDVETEVDDPDWDDVALLTASEIVRDLRAEIRGQLHYTCSAGLANNKMLSKLGSAYKKPNQQTVIRSRAMQHFLSDFKFTKIRMLGGKLGEKISSSFGTEMVRDLLPVTVDQLKSKLGDDAGIWVYNTLRGIDNSEVNSRTQIKSMLSAKAFRPDVKSFDQASKWLRIFSGDIFSRLVDEGIQENKRRPKTITLHHLQGSQTRSRQSPIPQGRTLSEEVLSDLALVLLRQICADGNIWPCSHLSMGVSGFQDGESGNMRIGTFLLKGEAAKALIGSPSNHPEPATGGENPPSKRRRLGGGGGGGIERFFSQKNPGFPSTTPTNAVPAGETLCEYDHSGADENGWTLGSQEGIEGCAPEVPIKALGCSNCSSCSARFDDPKDLQSHQDWHMAKKLQEEERVNSAFVRQSCPPRNILQKRAGASPSRTRGKKLEQGQRRLRFG</sequence>
<dbReference type="PROSITE" id="PS50157">
    <property type="entry name" value="ZINC_FINGER_C2H2_2"/>
    <property type="match status" value="1"/>
</dbReference>
<evidence type="ECO:0000259" key="14">
    <source>
        <dbReference type="PROSITE" id="PS50157"/>
    </source>
</evidence>
<dbReference type="InterPro" id="IPR043502">
    <property type="entry name" value="DNA/RNA_pol_sf"/>
</dbReference>
<keyword evidence="5" id="KW-0227">DNA damage</keyword>
<evidence type="ECO:0000256" key="13">
    <source>
        <dbReference type="SAM" id="MobiDB-lite"/>
    </source>
</evidence>
<dbReference type="GO" id="GO:0008270">
    <property type="term" value="F:zinc ion binding"/>
    <property type="evidence" value="ECO:0007669"/>
    <property type="project" value="UniProtKB-KW"/>
</dbReference>
<feature type="compositionally biased region" description="Polar residues" evidence="13">
    <location>
        <begin position="528"/>
        <end position="541"/>
    </location>
</feature>
<protein>
    <recommendedName>
        <fullName evidence="11">DNA polymerase eta</fullName>
    </recommendedName>
</protein>
<evidence type="ECO:0000256" key="6">
    <source>
        <dbReference type="ARBA" id="ARBA00022771"/>
    </source>
</evidence>
<dbReference type="GO" id="GO:0009314">
    <property type="term" value="P:response to radiation"/>
    <property type="evidence" value="ECO:0007669"/>
    <property type="project" value="TreeGrafter"/>
</dbReference>
<dbReference type="GO" id="GO:0005657">
    <property type="term" value="C:replication fork"/>
    <property type="evidence" value="ECO:0007669"/>
    <property type="project" value="UniProtKB-ARBA"/>
</dbReference>
<dbReference type="PROSITE" id="PS51907">
    <property type="entry name" value="ZF_UBZ3"/>
    <property type="match status" value="1"/>
</dbReference>
<dbReference type="PROSITE" id="PS00028">
    <property type="entry name" value="ZINC_FINGER_C2H2_1"/>
    <property type="match status" value="1"/>
</dbReference>
<comment type="subcellular location">
    <subcellularLocation>
        <location evidence="2">Mitochondrion</location>
    </subcellularLocation>
    <subcellularLocation>
        <location evidence="1">Nucleus</location>
    </subcellularLocation>
</comment>
<dbReference type="Pfam" id="PF21704">
    <property type="entry name" value="POLH-Rev1_HhH"/>
    <property type="match status" value="1"/>
</dbReference>
<dbReference type="GO" id="GO:0003887">
    <property type="term" value="F:DNA-directed DNA polymerase activity"/>
    <property type="evidence" value="ECO:0007669"/>
    <property type="project" value="TreeGrafter"/>
</dbReference>
<dbReference type="GO" id="GO:0003684">
    <property type="term" value="F:damaged DNA binding"/>
    <property type="evidence" value="ECO:0007669"/>
    <property type="project" value="InterPro"/>
</dbReference>
<evidence type="ECO:0000256" key="7">
    <source>
        <dbReference type="ARBA" id="ARBA00022833"/>
    </source>
</evidence>
<evidence type="ECO:0000256" key="4">
    <source>
        <dbReference type="ARBA" id="ARBA00022723"/>
    </source>
</evidence>
<keyword evidence="10" id="KW-0539">Nucleus</keyword>
<evidence type="ECO:0000313" key="18">
    <source>
        <dbReference type="Proteomes" id="UP001201980"/>
    </source>
</evidence>
<dbReference type="Pfam" id="PF11799">
    <property type="entry name" value="IMS_C"/>
    <property type="match status" value="1"/>
</dbReference>
<dbReference type="FunFam" id="3.30.1490.100:FF:000009">
    <property type="entry name" value="DNA polymerase eta subunit"/>
    <property type="match status" value="1"/>
</dbReference>
<evidence type="ECO:0000256" key="10">
    <source>
        <dbReference type="ARBA" id="ARBA00023242"/>
    </source>
</evidence>
<evidence type="ECO:0000256" key="3">
    <source>
        <dbReference type="ARBA" id="ARBA00022679"/>
    </source>
</evidence>
<evidence type="ECO:0000259" key="15">
    <source>
        <dbReference type="PROSITE" id="PS50173"/>
    </source>
</evidence>
<gene>
    <name evidence="17" type="ORF">MKZ38_001332</name>
</gene>
<dbReference type="GO" id="GO:0005739">
    <property type="term" value="C:mitochondrion"/>
    <property type="evidence" value="ECO:0007669"/>
    <property type="project" value="UniProtKB-SubCell"/>
</dbReference>
<feature type="region of interest" description="Disordered" evidence="13">
    <location>
        <begin position="492"/>
        <end position="546"/>
    </location>
</feature>
<dbReference type="GO" id="GO:0070987">
    <property type="term" value="P:error-free translesion synthesis"/>
    <property type="evidence" value="ECO:0007669"/>
    <property type="project" value="UniProtKB-ARBA"/>
</dbReference>
<dbReference type="Pfam" id="PF00817">
    <property type="entry name" value="IMS"/>
    <property type="match status" value="1"/>
</dbReference>
<dbReference type="PANTHER" id="PTHR45873:SF1">
    <property type="entry name" value="DNA POLYMERASE ETA"/>
    <property type="match status" value="1"/>
</dbReference>
<dbReference type="SUPFAM" id="SSF56672">
    <property type="entry name" value="DNA/RNA polymerases"/>
    <property type="match status" value="1"/>
</dbReference>
<dbReference type="GO" id="GO:0035861">
    <property type="term" value="C:site of double-strand break"/>
    <property type="evidence" value="ECO:0007669"/>
    <property type="project" value="TreeGrafter"/>
</dbReference>
<evidence type="ECO:0000259" key="16">
    <source>
        <dbReference type="PROSITE" id="PS51907"/>
    </source>
</evidence>
<evidence type="ECO:0000256" key="8">
    <source>
        <dbReference type="ARBA" id="ARBA00023128"/>
    </source>
</evidence>
<dbReference type="InterPro" id="IPR001126">
    <property type="entry name" value="UmuC"/>
</dbReference>
<proteinExistence type="predicted"/>
<dbReference type="FunFam" id="3.40.1170.60:FF:000008">
    <property type="entry name" value="DNA polymerase eta subunit"/>
    <property type="match status" value="1"/>
</dbReference>
<dbReference type="InterPro" id="IPR036775">
    <property type="entry name" value="DNA_pol_Y-fam_lit_finger_sf"/>
</dbReference>
<dbReference type="InterPro" id="IPR041298">
    <property type="entry name" value="UBZ3"/>
</dbReference>
<keyword evidence="4" id="KW-0479">Metal-binding</keyword>
<evidence type="ECO:0000256" key="1">
    <source>
        <dbReference type="ARBA" id="ARBA00004123"/>
    </source>
</evidence>
<evidence type="ECO:0000313" key="17">
    <source>
        <dbReference type="EMBL" id="KAJ2901853.1"/>
    </source>
</evidence>
<accession>A0AAD5WT70</accession>
<dbReference type="PROSITE" id="PS50173">
    <property type="entry name" value="UMUC"/>
    <property type="match status" value="1"/>
</dbReference>
<reference evidence="17" key="1">
    <citation type="submission" date="2022-07" db="EMBL/GenBank/DDBJ databases">
        <title>Draft genome sequence of Zalerion maritima ATCC 34329, a (micro)plastics degrading marine fungus.</title>
        <authorList>
            <person name="Paco A."/>
            <person name="Goncalves M.F.M."/>
            <person name="Rocha-Santos T.A.P."/>
            <person name="Alves A."/>
        </authorList>
    </citation>
    <scope>NUCLEOTIDE SEQUENCE</scope>
    <source>
        <strain evidence="17">ATCC 34329</strain>
    </source>
</reference>